<dbReference type="GO" id="GO:0006508">
    <property type="term" value="P:proteolysis"/>
    <property type="evidence" value="ECO:0007669"/>
    <property type="project" value="UniProtKB-KW"/>
</dbReference>
<dbReference type="PANTHER" id="PTHR43248:SF29">
    <property type="entry name" value="TRIPEPTIDYL AMINOPEPTIDASE"/>
    <property type="match status" value="1"/>
</dbReference>
<feature type="domain" description="Peptidase S33 tripeptidyl aminopeptidase-like C-terminal" evidence="6">
    <location>
        <begin position="411"/>
        <end position="514"/>
    </location>
</feature>
<organism evidence="7">
    <name type="scientific">uncultured Nocardioidaceae bacterium</name>
    <dbReference type="NCBI Taxonomy" id="253824"/>
    <lineage>
        <taxon>Bacteria</taxon>
        <taxon>Bacillati</taxon>
        <taxon>Actinomycetota</taxon>
        <taxon>Actinomycetes</taxon>
        <taxon>Propionibacteriales</taxon>
        <taxon>Nocardioidaceae</taxon>
        <taxon>environmental samples</taxon>
    </lineage>
</organism>
<protein>
    <submittedName>
        <fullName evidence="7">Probable exported protease</fullName>
    </submittedName>
</protein>
<dbReference type="EMBL" id="CADCUG010000108">
    <property type="protein sequence ID" value="CAA9343739.1"/>
    <property type="molecule type" value="Genomic_DNA"/>
</dbReference>
<dbReference type="InterPro" id="IPR000073">
    <property type="entry name" value="AB_hydrolase_1"/>
</dbReference>
<feature type="region of interest" description="Disordered" evidence="4">
    <location>
        <begin position="16"/>
        <end position="55"/>
    </location>
</feature>
<dbReference type="Pfam" id="PF00561">
    <property type="entry name" value="Abhydrolase_1"/>
    <property type="match status" value="1"/>
</dbReference>
<evidence type="ECO:0000313" key="7">
    <source>
        <dbReference type="EMBL" id="CAA9343739.1"/>
    </source>
</evidence>
<dbReference type="GO" id="GO:0008233">
    <property type="term" value="F:peptidase activity"/>
    <property type="evidence" value="ECO:0007669"/>
    <property type="project" value="UniProtKB-KW"/>
</dbReference>
<gene>
    <name evidence="7" type="ORF">AVDCRST_MAG29-1744</name>
</gene>
<dbReference type="PANTHER" id="PTHR43248">
    <property type="entry name" value="2-SUCCINYL-6-HYDROXY-2,4-CYCLOHEXADIENE-1-CARBOXYLATE SYNTHASE"/>
    <property type="match status" value="1"/>
</dbReference>
<dbReference type="AlphaFoldDB" id="A0A6J4LXR2"/>
<dbReference type="InterPro" id="IPR051601">
    <property type="entry name" value="Serine_prot/Carboxylest_S33"/>
</dbReference>
<comment type="similarity">
    <text evidence="1">Belongs to the peptidase S33 family.</text>
</comment>
<evidence type="ECO:0000259" key="6">
    <source>
        <dbReference type="Pfam" id="PF08386"/>
    </source>
</evidence>
<dbReference type="InterPro" id="IPR013595">
    <property type="entry name" value="Pept_S33_TAP-like_C"/>
</dbReference>
<evidence type="ECO:0000256" key="2">
    <source>
        <dbReference type="ARBA" id="ARBA00022729"/>
    </source>
</evidence>
<evidence type="ECO:0000256" key="4">
    <source>
        <dbReference type="SAM" id="MobiDB-lite"/>
    </source>
</evidence>
<feature type="domain" description="AB hydrolase-1" evidence="5">
    <location>
        <begin position="106"/>
        <end position="293"/>
    </location>
</feature>
<dbReference type="SUPFAM" id="SSF53474">
    <property type="entry name" value="alpha/beta-Hydrolases"/>
    <property type="match status" value="1"/>
</dbReference>
<feature type="compositionally biased region" description="Low complexity" evidence="4">
    <location>
        <begin position="36"/>
        <end position="51"/>
    </location>
</feature>
<accession>A0A6J4LXR2</accession>
<evidence type="ECO:0000259" key="5">
    <source>
        <dbReference type="Pfam" id="PF00561"/>
    </source>
</evidence>
<evidence type="ECO:0000256" key="3">
    <source>
        <dbReference type="ARBA" id="ARBA00022801"/>
    </source>
</evidence>
<proteinExistence type="inferred from homology"/>
<dbReference type="InterPro" id="IPR029058">
    <property type="entry name" value="AB_hydrolase_fold"/>
</dbReference>
<reference evidence="7" key="1">
    <citation type="submission" date="2020-02" db="EMBL/GenBank/DDBJ databases">
        <authorList>
            <person name="Meier V. D."/>
        </authorList>
    </citation>
    <scope>NUCLEOTIDE SEQUENCE</scope>
    <source>
        <strain evidence="7">AVDCRST_MAG29</strain>
    </source>
</reference>
<name>A0A6J4LXR2_9ACTN</name>
<dbReference type="Pfam" id="PF08386">
    <property type="entry name" value="Abhydrolase_4"/>
    <property type="match status" value="1"/>
</dbReference>
<evidence type="ECO:0000256" key="1">
    <source>
        <dbReference type="ARBA" id="ARBA00010088"/>
    </source>
</evidence>
<keyword evidence="7" id="KW-0645">Protease</keyword>
<sequence length="514" mass="53983">MATVAAAVCLLLPACGSTEESDDPASAESGQPTGEASAQPSAPAPDATAPDRALRSFYEQEPQWRSCASGQECTEVDVPLDYADPTADTVTLQLRRTPAPGSPQGTLFVNPGGPGGSGVDFAAYFADEAGAEVLQSYDIVGFDPRGVGTSEPVDCLGTEAMDRYVASDPDPDDQAEAETFLRYSRQLGRGCLRRSGELARHVSTQEVARDLDILRAVLGSEKLDYYGASYGTYIGATYAELFPGQVGRMVLDGAVDPTLSNTETNLEQARGFETALRAYAADCVDQGDCPLGDSVDEAVARVGELLQDLDETPLPTDDPDRPLTESLGFYGVALPLYDEGSWGYLTTGLEAALGGNGGVLLLFADQYLSRTEDGYSDNSAEVISAVNCLDKPADTTAADVEASAADFEAASPTFGRVFAWSVAGCGAWPLRSPLEPLESYDAEGAAPIVVVGTTRDPATPYEWAEALAEQLSSGVLVTRDGDGHTGYGQGNECVDTAVNDYLVDGKVPAEDTQC</sequence>
<dbReference type="Gene3D" id="3.40.50.1820">
    <property type="entry name" value="alpha/beta hydrolase"/>
    <property type="match status" value="1"/>
</dbReference>
<keyword evidence="2" id="KW-0732">Signal</keyword>
<keyword evidence="3" id="KW-0378">Hydrolase</keyword>